<dbReference type="GO" id="GO:0008168">
    <property type="term" value="F:methyltransferase activity"/>
    <property type="evidence" value="ECO:0007669"/>
    <property type="project" value="UniProtKB-KW"/>
</dbReference>
<dbReference type="PANTHER" id="PTHR43861:SF1">
    <property type="entry name" value="TRANS-ACONITATE 2-METHYLTRANSFERASE"/>
    <property type="match status" value="1"/>
</dbReference>
<feature type="domain" description="Methyltransferase" evidence="3">
    <location>
        <begin position="53"/>
        <end position="143"/>
    </location>
</feature>
<evidence type="ECO:0000256" key="1">
    <source>
        <dbReference type="ARBA" id="ARBA00022603"/>
    </source>
</evidence>
<accession>A0ABV8IUA6</accession>
<dbReference type="RefSeq" id="WP_378067532.1">
    <property type="nucleotide sequence ID" value="NZ_JBHSBL010000015.1"/>
</dbReference>
<evidence type="ECO:0000259" key="3">
    <source>
        <dbReference type="Pfam" id="PF13649"/>
    </source>
</evidence>
<dbReference type="InterPro" id="IPR029063">
    <property type="entry name" value="SAM-dependent_MTases_sf"/>
</dbReference>
<dbReference type="Pfam" id="PF13649">
    <property type="entry name" value="Methyltransf_25"/>
    <property type="match status" value="1"/>
</dbReference>
<evidence type="ECO:0000313" key="4">
    <source>
        <dbReference type="EMBL" id="MFC4066567.1"/>
    </source>
</evidence>
<comment type="caution">
    <text evidence="4">The sequence shown here is derived from an EMBL/GenBank/DDBJ whole genome shotgun (WGS) entry which is preliminary data.</text>
</comment>
<protein>
    <submittedName>
        <fullName evidence="4">Class I SAM-dependent methyltransferase</fullName>
        <ecNumber evidence="4">2.1.-.-</ecNumber>
    </submittedName>
</protein>
<keyword evidence="1 4" id="KW-0489">Methyltransferase</keyword>
<dbReference type="InterPro" id="IPR041698">
    <property type="entry name" value="Methyltransf_25"/>
</dbReference>
<name>A0ABV8IUA6_9ACTN</name>
<dbReference type="CDD" id="cd02440">
    <property type="entry name" value="AdoMet_MTases"/>
    <property type="match status" value="1"/>
</dbReference>
<dbReference type="EMBL" id="JBHSBL010000015">
    <property type="protein sequence ID" value="MFC4066567.1"/>
    <property type="molecule type" value="Genomic_DNA"/>
</dbReference>
<reference evidence="5" key="1">
    <citation type="journal article" date="2019" name="Int. J. Syst. Evol. Microbiol.">
        <title>The Global Catalogue of Microorganisms (GCM) 10K type strain sequencing project: providing services to taxonomists for standard genome sequencing and annotation.</title>
        <authorList>
            <consortium name="The Broad Institute Genomics Platform"/>
            <consortium name="The Broad Institute Genome Sequencing Center for Infectious Disease"/>
            <person name="Wu L."/>
            <person name="Ma J."/>
        </authorList>
    </citation>
    <scope>NUCLEOTIDE SEQUENCE [LARGE SCALE GENOMIC DNA]</scope>
    <source>
        <strain evidence="5">TBRC 5832</strain>
    </source>
</reference>
<keyword evidence="5" id="KW-1185">Reference proteome</keyword>
<proteinExistence type="predicted"/>
<keyword evidence="2 4" id="KW-0808">Transferase</keyword>
<evidence type="ECO:0000313" key="5">
    <source>
        <dbReference type="Proteomes" id="UP001595867"/>
    </source>
</evidence>
<dbReference type="Gene3D" id="3.40.50.150">
    <property type="entry name" value="Vaccinia Virus protein VP39"/>
    <property type="match status" value="1"/>
</dbReference>
<sequence>MNHVREAYTSIAAIYIDLFGAEDKVHPDDLSLIARHLAAHPGPPSHPAPPGPVLDLGCGPGHITGFLRSLGAAAIGFDLVPEFIEHARATHPDGDYRLGSLTDLPFADGSVSGILSWYSMIHMPPPDVDDVFSTFRRLLAPGGTLVIGFFTAAEIGAFDHKVTTAYRWPPDELSARLRAAGFTETERLLRDTDGTHRPHGAIAAT</sequence>
<dbReference type="SUPFAM" id="SSF53335">
    <property type="entry name" value="S-adenosyl-L-methionine-dependent methyltransferases"/>
    <property type="match status" value="1"/>
</dbReference>
<dbReference type="GO" id="GO:0032259">
    <property type="term" value="P:methylation"/>
    <property type="evidence" value="ECO:0007669"/>
    <property type="project" value="UniProtKB-KW"/>
</dbReference>
<gene>
    <name evidence="4" type="ORF">ACFO0C_16650</name>
</gene>
<dbReference type="Proteomes" id="UP001595867">
    <property type="component" value="Unassembled WGS sequence"/>
</dbReference>
<dbReference type="PANTHER" id="PTHR43861">
    <property type="entry name" value="TRANS-ACONITATE 2-METHYLTRANSFERASE-RELATED"/>
    <property type="match status" value="1"/>
</dbReference>
<organism evidence="4 5">
    <name type="scientific">Actinoplanes subglobosus</name>
    <dbReference type="NCBI Taxonomy" id="1547892"/>
    <lineage>
        <taxon>Bacteria</taxon>
        <taxon>Bacillati</taxon>
        <taxon>Actinomycetota</taxon>
        <taxon>Actinomycetes</taxon>
        <taxon>Micromonosporales</taxon>
        <taxon>Micromonosporaceae</taxon>
        <taxon>Actinoplanes</taxon>
    </lineage>
</organism>
<dbReference type="EC" id="2.1.-.-" evidence="4"/>
<evidence type="ECO:0000256" key="2">
    <source>
        <dbReference type="ARBA" id="ARBA00022679"/>
    </source>
</evidence>